<dbReference type="EMBL" id="CAJJDM010000095">
    <property type="protein sequence ID" value="CAD8093016.1"/>
    <property type="molecule type" value="Genomic_DNA"/>
</dbReference>
<evidence type="ECO:0000313" key="3">
    <source>
        <dbReference type="EMBL" id="CAD8093016.1"/>
    </source>
</evidence>
<keyword evidence="1" id="KW-0694">RNA-binding</keyword>
<dbReference type="FunFam" id="3.30.70.330:FF:000566">
    <property type="entry name" value="Uncharacterized protein"/>
    <property type="match status" value="1"/>
</dbReference>
<dbReference type="InterPro" id="IPR000504">
    <property type="entry name" value="RRM_dom"/>
</dbReference>
<comment type="caution">
    <text evidence="3">The sequence shown here is derived from an EMBL/GenBank/DDBJ whole genome shotgun (WGS) entry which is preliminary data.</text>
</comment>
<sequence length="361" mass="41948">MYNNSRDPPNQILLLILNSLPSSFPLNNQFLHEKFNQYGDINKILIFERGKTTKAFVEFHQLKSAIQARRQLNGSNIQGGKMIIHFSRLKNLNLEIVDNSRGTDYTQASSNSQNSDSILNSRTDENIQLDLTNHISQTQSPRANSSPIRNEQINRLLESDDEDDLTIWKQAIPQNILEFHPEIQKLLQQRQSRLLRIINFDSKITGKMIYNVFSKFGNLEEILYQKSLSRAFIKYQTVNQAIIAKEYLNNIQFFDSQIRIYFEPLQSLQPTSFQDEYMIYYHDTQQFNTSPLSSNLLITCVQDPSEISEQIQMFAKAKEIKLGVNSIHLTMYSNADALKIIAVFSDYEFQNEKMNIILKQQ</sequence>
<reference evidence="3" key="1">
    <citation type="submission" date="2021-01" db="EMBL/GenBank/DDBJ databases">
        <authorList>
            <consortium name="Genoscope - CEA"/>
            <person name="William W."/>
        </authorList>
    </citation>
    <scope>NUCLEOTIDE SEQUENCE</scope>
</reference>
<dbReference type="OMA" id="LITCVQD"/>
<dbReference type="PANTHER" id="PTHR15592">
    <property type="entry name" value="MATRIN 3/NUCLEAR PROTEIN 220-RELATED"/>
    <property type="match status" value="1"/>
</dbReference>
<evidence type="ECO:0000259" key="2">
    <source>
        <dbReference type="PROSITE" id="PS50102"/>
    </source>
</evidence>
<dbReference type="CDD" id="cd12422">
    <property type="entry name" value="RRM2_PTBP1_hnRNPL_like"/>
    <property type="match status" value="1"/>
</dbReference>
<feature type="domain" description="RRM" evidence="2">
    <location>
        <begin position="13"/>
        <end position="89"/>
    </location>
</feature>
<dbReference type="AlphaFoldDB" id="A0A8S1NSL8"/>
<feature type="domain" description="RRM" evidence="2">
    <location>
        <begin position="193"/>
        <end position="265"/>
    </location>
</feature>
<organism evidence="3 4">
    <name type="scientific">Paramecium primaurelia</name>
    <dbReference type="NCBI Taxonomy" id="5886"/>
    <lineage>
        <taxon>Eukaryota</taxon>
        <taxon>Sar</taxon>
        <taxon>Alveolata</taxon>
        <taxon>Ciliophora</taxon>
        <taxon>Intramacronucleata</taxon>
        <taxon>Oligohymenophorea</taxon>
        <taxon>Peniculida</taxon>
        <taxon>Parameciidae</taxon>
        <taxon>Paramecium</taxon>
    </lineage>
</organism>
<dbReference type="Proteomes" id="UP000688137">
    <property type="component" value="Unassembled WGS sequence"/>
</dbReference>
<protein>
    <recommendedName>
        <fullName evidence="2">RRM domain-containing protein</fullName>
    </recommendedName>
</protein>
<dbReference type="SMART" id="SM00360">
    <property type="entry name" value="RRM"/>
    <property type="match status" value="2"/>
</dbReference>
<dbReference type="GO" id="GO:0003723">
    <property type="term" value="F:RNA binding"/>
    <property type="evidence" value="ECO:0007669"/>
    <property type="project" value="UniProtKB-UniRule"/>
</dbReference>
<evidence type="ECO:0000256" key="1">
    <source>
        <dbReference type="PROSITE-ProRule" id="PRU00176"/>
    </source>
</evidence>
<gene>
    <name evidence="3" type="ORF">PPRIM_AZ9-3.1.T0920078</name>
</gene>
<dbReference type="FunFam" id="3.30.70.330:FF:000977">
    <property type="entry name" value="Uncharacterized protein"/>
    <property type="match status" value="1"/>
</dbReference>
<dbReference type="Pfam" id="PF00076">
    <property type="entry name" value="RRM_1"/>
    <property type="match status" value="2"/>
</dbReference>
<name>A0A8S1NSL8_PARPR</name>
<dbReference type="PROSITE" id="PS50102">
    <property type="entry name" value="RRM"/>
    <property type="match status" value="2"/>
</dbReference>
<keyword evidence="4" id="KW-1185">Reference proteome</keyword>
<evidence type="ECO:0000313" key="4">
    <source>
        <dbReference type="Proteomes" id="UP000688137"/>
    </source>
</evidence>
<accession>A0A8S1NSL8</accession>
<proteinExistence type="predicted"/>